<evidence type="ECO:0000256" key="6">
    <source>
        <dbReference type="SAM" id="MobiDB-lite"/>
    </source>
</evidence>
<feature type="region of interest" description="Disordered" evidence="6">
    <location>
        <begin position="624"/>
        <end position="663"/>
    </location>
</feature>
<accession>A0A182LRH7</accession>
<feature type="region of interest" description="Disordered" evidence="6">
    <location>
        <begin position="943"/>
        <end position="977"/>
    </location>
</feature>
<dbReference type="Proteomes" id="UP000075883">
    <property type="component" value="Unassembled WGS sequence"/>
</dbReference>
<dbReference type="GO" id="GO:0005634">
    <property type="term" value="C:nucleus"/>
    <property type="evidence" value="ECO:0007669"/>
    <property type="project" value="TreeGrafter"/>
</dbReference>
<feature type="compositionally biased region" description="Low complexity" evidence="6">
    <location>
        <begin position="624"/>
        <end position="662"/>
    </location>
</feature>
<feature type="region of interest" description="Disordered" evidence="6">
    <location>
        <begin position="180"/>
        <end position="209"/>
    </location>
</feature>
<feature type="region of interest" description="Disordered" evidence="6">
    <location>
        <begin position="718"/>
        <end position="780"/>
    </location>
</feature>
<protein>
    <recommendedName>
        <fullName evidence="7">C2H2-type domain-containing protein</fullName>
    </recommendedName>
</protein>
<dbReference type="GO" id="GO:0008270">
    <property type="term" value="F:zinc ion binding"/>
    <property type="evidence" value="ECO:0007669"/>
    <property type="project" value="UniProtKB-KW"/>
</dbReference>
<dbReference type="AlphaFoldDB" id="A0A182LRH7"/>
<dbReference type="PROSITE" id="PS00028">
    <property type="entry name" value="ZINC_FINGER_C2H2_1"/>
    <property type="match status" value="3"/>
</dbReference>
<dbReference type="InterPro" id="IPR013087">
    <property type="entry name" value="Znf_C2H2_type"/>
</dbReference>
<feature type="region of interest" description="Disordered" evidence="6">
    <location>
        <begin position="676"/>
        <end position="701"/>
    </location>
</feature>
<evidence type="ECO:0000256" key="3">
    <source>
        <dbReference type="ARBA" id="ARBA00022771"/>
    </source>
</evidence>
<feature type="compositionally biased region" description="Basic and acidic residues" evidence="6">
    <location>
        <begin position="991"/>
        <end position="1001"/>
    </location>
</feature>
<dbReference type="PANTHER" id="PTHR24408:SF64">
    <property type="entry name" value="LINKING IMMUNITY AND METABOLISM-RELATED"/>
    <property type="match status" value="1"/>
</dbReference>
<evidence type="ECO:0000313" key="9">
    <source>
        <dbReference type="Proteomes" id="UP000075883"/>
    </source>
</evidence>
<evidence type="ECO:0000313" key="8">
    <source>
        <dbReference type="EnsemblMetazoa" id="ACUA000157-PA"/>
    </source>
</evidence>
<evidence type="ECO:0000259" key="7">
    <source>
        <dbReference type="PROSITE" id="PS50157"/>
    </source>
</evidence>
<sequence length="1085" mass="115793">MQKKIIQQPMQQVRKVLTTTTAHHQSQQVQQQSNMQMNAVKKINSLLQSGSVSVTGIPASQQRILQKKPLSTSSGVMISSSHSSSYAGRQHKCYICGENAGLNPTVLSEAATTTTQTEFVVRLAKLIGPDYSVVLTVDDVICRRCIMLLNQVDKLESEVETLRNTLLGFIHKKNNIPDDRDLPSGLVGSPPSKMPRLTPISSSAGSGGTVATPAGNITYSVKTIGGQQQVDANASGTSTDLNASNTSDVEAQLTSMFEKNASSPGTSGQPTKQHIIVTTNNGGTENAQGASGGLGANRKGTKVYKCIPCGFKTVDLALFQPHYATCQPRNNAIAQNASAVNASTTATTTTTTSGYRCKHCSLLFANIALLKQHTLQEHQQQLHQTQQKTIVTTSGGAAGQDQHHGASTTQYSCTVCNAFKTTDKQAYDDHLRKHIKLKPFKCRVCLMRFESREQASIHAKQHQPDYFKCGICNVTFSKREQLMSHLEVHESAKKSAKQPAQQQEHQQQQQHHQQQQQQQQQQLTSADSSTQKLLQESIDEALRETLADSIGDSKVIQFHTCNSCSLTFLSEKLYTQHIKTHAHGTASTPAVVTSGLALQQQQTHQGQSQQLLLANNATAGRKSMAGANSATATSGDGGSSAKILSTSTTTTSGGNAGSNTISDGDLESIFERMHSDTKGNDSAASGTTSDNGSMVITNQDGTTGNITFNITLPQQEDGTFVQQQQQEQQQSVGIDMPTLDQGDDQQQQPQQKEQLQNMPVSMPSLDDDGEQSQNSQNSNTENVPMELEDMQSGEGQQINLILNDGQVLQLDNHILTTDAEGNQILVQGTDTEQIQQLLQSVGVVMQGGEGLGEGETLQMISGDGNNQMILVQGADGHEQLIDASLLNAEGNIVIQQSQEGELNAEGTHITTEDGLQIPVSVAFTTSGEAGHEGQLTVSVADGSEQQLQLHLQQAGSAEGDEQHAEEGDEHQHQQQGAILTESGQIIIQSKEHDEDAAKVGEENGSANDSIASEGSAADGGGQTNGGAETTAMTLAGSSNGTITTTTTTTSGTAANAVSSTSAGEDQMFNFDELIQPQIVVKQQVK</sequence>
<feature type="region of interest" description="Disordered" evidence="6">
    <location>
        <begin position="486"/>
        <end position="530"/>
    </location>
</feature>
<reference evidence="8" key="2">
    <citation type="submission" date="2020-05" db="UniProtKB">
        <authorList>
            <consortium name="EnsemblMetazoa"/>
        </authorList>
    </citation>
    <scope>IDENTIFICATION</scope>
    <source>
        <strain evidence="8">A-37</strain>
    </source>
</reference>
<dbReference type="PROSITE" id="PS50157">
    <property type="entry name" value="ZINC_FINGER_C2H2_2"/>
    <property type="match status" value="1"/>
</dbReference>
<dbReference type="SMART" id="SM00355">
    <property type="entry name" value="ZnF_C2H2"/>
    <property type="match status" value="5"/>
</dbReference>
<feature type="compositionally biased region" description="Low complexity" evidence="6">
    <location>
        <begin position="1035"/>
        <end position="1048"/>
    </location>
</feature>
<organism evidence="8 9">
    <name type="scientific">Anopheles culicifacies</name>
    <dbReference type="NCBI Taxonomy" id="139723"/>
    <lineage>
        <taxon>Eukaryota</taxon>
        <taxon>Metazoa</taxon>
        <taxon>Ecdysozoa</taxon>
        <taxon>Arthropoda</taxon>
        <taxon>Hexapoda</taxon>
        <taxon>Insecta</taxon>
        <taxon>Pterygota</taxon>
        <taxon>Neoptera</taxon>
        <taxon>Endopterygota</taxon>
        <taxon>Diptera</taxon>
        <taxon>Nematocera</taxon>
        <taxon>Culicoidea</taxon>
        <taxon>Culicidae</taxon>
        <taxon>Anophelinae</taxon>
        <taxon>Anopheles</taxon>
        <taxon>culicifacies species complex</taxon>
    </lineage>
</organism>
<keyword evidence="3 5" id="KW-0863">Zinc-finger</keyword>
<dbReference type="GO" id="GO:0000981">
    <property type="term" value="F:DNA-binding transcription factor activity, RNA polymerase II-specific"/>
    <property type="evidence" value="ECO:0007669"/>
    <property type="project" value="TreeGrafter"/>
</dbReference>
<evidence type="ECO:0000256" key="4">
    <source>
        <dbReference type="ARBA" id="ARBA00022833"/>
    </source>
</evidence>
<dbReference type="InterPro" id="IPR036236">
    <property type="entry name" value="Znf_C2H2_sf"/>
</dbReference>
<dbReference type="STRING" id="139723.A0A182LRH7"/>
<keyword evidence="2" id="KW-0677">Repeat</keyword>
<evidence type="ECO:0000256" key="5">
    <source>
        <dbReference type="PROSITE-ProRule" id="PRU00042"/>
    </source>
</evidence>
<name>A0A182LRH7_9DIPT</name>
<evidence type="ECO:0000256" key="1">
    <source>
        <dbReference type="ARBA" id="ARBA00022723"/>
    </source>
</evidence>
<feature type="compositionally biased region" description="Low complexity" evidence="6">
    <location>
        <begin position="497"/>
        <end position="522"/>
    </location>
</feature>
<reference evidence="9" key="1">
    <citation type="submission" date="2013-09" db="EMBL/GenBank/DDBJ databases">
        <title>The Genome Sequence of Anopheles culicifacies species A.</title>
        <authorList>
            <consortium name="The Broad Institute Genomics Platform"/>
            <person name="Neafsey D.E."/>
            <person name="Besansky N."/>
            <person name="Howell P."/>
            <person name="Walton C."/>
            <person name="Young S.K."/>
            <person name="Zeng Q."/>
            <person name="Gargeya S."/>
            <person name="Fitzgerald M."/>
            <person name="Haas B."/>
            <person name="Abouelleil A."/>
            <person name="Allen A.W."/>
            <person name="Alvarado L."/>
            <person name="Arachchi H.M."/>
            <person name="Berlin A.M."/>
            <person name="Chapman S.B."/>
            <person name="Gainer-Dewar J."/>
            <person name="Goldberg J."/>
            <person name="Griggs A."/>
            <person name="Gujja S."/>
            <person name="Hansen M."/>
            <person name="Howarth C."/>
            <person name="Imamovic A."/>
            <person name="Ireland A."/>
            <person name="Larimer J."/>
            <person name="McCowan C."/>
            <person name="Murphy C."/>
            <person name="Pearson M."/>
            <person name="Poon T.W."/>
            <person name="Priest M."/>
            <person name="Roberts A."/>
            <person name="Saif S."/>
            <person name="Shea T."/>
            <person name="Sisk P."/>
            <person name="Sykes S."/>
            <person name="Wortman J."/>
            <person name="Nusbaum C."/>
            <person name="Birren B."/>
        </authorList>
    </citation>
    <scope>NUCLEOTIDE SEQUENCE [LARGE SCALE GENOMIC DNA]</scope>
    <source>
        <strain evidence="9">A-37</strain>
    </source>
</reference>
<feature type="compositionally biased region" description="Polar residues" evidence="6">
    <location>
        <begin position="943"/>
        <end position="955"/>
    </location>
</feature>
<dbReference type="EMBL" id="AXCM01005529">
    <property type="status" value="NOT_ANNOTATED_CDS"/>
    <property type="molecule type" value="Genomic_DNA"/>
</dbReference>
<dbReference type="PANTHER" id="PTHR24408">
    <property type="entry name" value="ZINC FINGER PROTEIN"/>
    <property type="match status" value="1"/>
</dbReference>
<dbReference type="Gene3D" id="3.30.160.60">
    <property type="entry name" value="Classic Zinc Finger"/>
    <property type="match status" value="2"/>
</dbReference>
<proteinExistence type="predicted"/>
<feature type="compositionally biased region" description="Basic and acidic residues" evidence="6">
    <location>
        <begin position="960"/>
        <end position="972"/>
    </location>
</feature>
<dbReference type="EnsemblMetazoa" id="ACUA000157-RA">
    <property type="protein sequence ID" value="ACUA000157-PA"/>
    <property type="gene ID" value="ACUA000157"/>
</dbReference>
<feature type="compositionally biased region" description="Low complexity" evidence="6">
    <location>
        <begin position="744"/>
        <end position="756"/>
    </location>
</feature>
<feature type="compositionally biased region" description="Polar residues" evidence="6">
    <location>
        <begin position="680"/>
        <end position="701"/>
    </location>
</feature>
<feature type="domain" description="C2H2-type" evidence="7">
    <location>
        <begin position="467"/>
        <end position="494"/>
    </location>
</feature>
<dbReference type="GO" id="GO:0043565">
    <property type="term" value="F:sequence-specific DNA binding"/>
    <property type="evidence" value="ECO:0007669"/>
    <property type="project" value="TreeGrafter"/>
</dbReference>
<feature type="region of interest" description="Disordered" evidence="6">
    <location>
        <begin position="991"/>
        <end position="1048"/>
    </location>
</feature>
<dbReference type="VEuPathDB" id="VectorBase:ACUA000157"/>
<keyword evidence="1" id="KW-0479">Metal-binding</keyword>
<dbReference type="SUPFAM" id="SSF57667">
    <property type="entry name" value="beta-beta-alpha zinc fingers"/>
    <property type="match status" value="1"/>
</dbReference>
<keyword evidence="9" id="KW-1185">Reference proteome</keyword>
<evidence type="ECO:0000256" key="2">
    <source>
        <dbReference type="ARBA" id="ARBA00022737"/>
    </source>
</evidence>
<keyword evidence="4" id="KW-0862">Zinc</keyword>